<feature type="domain" description="Fumarylacetoacetase-like C-terminal" evidence="1">
    <location>
        <begin position="86"/>
        <end position="329"/>
    </location>
</feature>
<sequence>MKLATYRDGSRDGQLVVVSRDLRFAHYATGIASRLQQVLDDWSFMAPQLQDLYQQLNSGRAPHAFAFDPMQCLAPLPRAMQWVEAAAYPSHLALTQPDWTLSTTEPLLRQGSSDHFFGACDEIVIPSAAMGIDFGAGLAAITGDLPMGCTAEQALYGVRLLMLSNTLCLHQLMPEAQGMALSHLPCWPGTGMSPVAVTVDELGDAWRGGHVQLPLHSSCNGRKLGMCDAGQDMAFHFGLLIAQMARTRSIHAGSVIGTGVVSNAGETTGRGKDKHLEWPKGAHSIAEKRAMEQQLHGSASTGYLQFGDNVRIEMKGKDGASIFGAIDHTIVSPQGDGSSDA</sequence>
<dbReference type="SUPFAM" id="SSF56529">
    <property type="entry name" value="FAH"/>
    <property type="match status" value="1"/>
</dbReference>
<evidence type="ECO:0000313" key="4">
    <source>
        <dbReference type="Proteomes" id="UP000053300"/>
    </source>
</evidence>
<protein>
    <submittedName>
        <fullName evidence="3">Fumarylacetoacetate hydrolase</fullName>
    </submittedName>
</protein>
<dbReference type="STRING" id="225992.B5M06_07060"/>
<dbReference type="Gene3D" id="3.90.850.10">
    <property type="entry name" value="Fumarylacetoacetase-like, C-terminal domain"/>
    <property type="match status" value="1"/>
</dbReference>
<dbReference type="RefSeq" id="WP_058880050.1">
    <property type="nucleotide sequence ID" value="NZ_LPXH01000027.1"/>
</dbReference>
<name>A0A0W7YZA2_9BURK</name>
<dbReference type="AlphaFoldDB" id="A0A0W7YZA2"/>
<evidence type="ECO:0000259" key="2">
    <source>
        <dbReference type="Pfam" id="PF18288"/>
    </source>
</evidence>
<dbReference type="InterPro" id="IPR036663">
    <property type="entry name" value="Fumarylacetoacetase_C_sf"/>
</dbReference>
<dbReference type="Pfam" id="PF01557">
    <property type="entry name" value="FAA_hydrolase"/>
    <property type="match status" value="1"/>
</dbReference>
<dbReference type="GO" id="GO:0016787">
    <property type="term" value="F:hydrolase activity"/>
    <property type="evidence" value="ECO:0007669"/>
    <property type="project" value="UniProtKB-KW"/>
</dbReference>
<proteinExistence type="predicted"/>
<dbReference type="EMBL" id="LPXH01000027">
    <property type="protein sequence ID" value="KUF40514.1"/>
    <property type="molecule type" value="Genomic_DNA"/>
</dbReference>
<dbReference type="Proteomes" id="UP000053300">
    <property type="component" value="Unassembled WGS sequence"/>
</dbReference>
<dbReference type="PANTHER" id="PTHR43211:SF1">
    <property type="entry name" value="BLL6422 PROTEIN"/>
    <property type="match status" value="1"/>
</dbReference>
<keyword evidence="3" id="KW-0378">Hydrolase</keyword>
<dbReference type="Pfam" id="PF18288">
    <property type="entry name" value="FAA_hydro_N_2"/>
    <property type="match status" value="1"/>
</dbReference>
<gene>
    <name evidence="3" type="ORF">AS359_03050</name>
</gene>
<dbReference type="PANTHER" id="PTHR43211">
    <property type="entry name" value="FUMARYLACETOACETATE HYDROLASE"/>
    <property type="match status" value="1"/>
</dbReference>
<dbReference type="InterPro" id="IPR041072">
    <property type="entry name" value="FAA_hydro_N"/>
</dbReference>
<organism evidence="3 4">
    <name type="scientific">Comamonas kerstersii</name>
    <dbReference type="NCBI Taxonomy" id="225992"/>
    <lineage>
        <taxon>Bacteria</taxon>
        <taxon>Pseudomonadati</taxon>
        <taxon>Pseudomonadota</taxon>
        <taxon>Betaproteobacteria</taxon>
        <taxon>Burkholderiales</taxon>
        <taxon>Comamonadaceae</taxon>
        <taxon>Comamonas</taxon>
    </lineage>
</organism>
<accession>A0A0W7YZA2</accession>
<evidence type="ECO:0000259" key="1">
    <source>
        <dbReference type="Pfam" id="PF01557"/>
    </source>
</evidence>
<dbReference type="InterPro" id="IPR011234">
    <property type="entry name" value="Fumarylacetoacetase-like_C"/>
</dbReference>
<comment type="caution">
    <text evidence="3">The sequence shown here is derived from an EMBL/GenBank/DDBJ whole genome shotgun (WGS) entry which is preliminary data.</text>
</comment>
<keyword evidence="4" id="KW-1185">Reference proteome</keyword>
<evidence type="ECO:0000313" key="3">
    <source>
        <dbReference type="EMBL" id="KUF40514.1"/>
    </source>
</evidence>
<reference evidence="3 4" key="1">
    <citation type="submission" date="2015-12" db="EMBL/GenBank/DDBJ databases">
        <title>Complete genome sequence of a multi-drug resistant strain Acidovorax sp. 12322-1.</title>
        <authorList>
            <person name="Ming D."/>
            <person name="Wang M."/>
            <person name="Hu S."/>
            <person name="Zhou Y."/>
            <person name="Jiang T."/>
        </authorList>
    </citation>
    <scope>NUCLEOTIDE SEQUENCE [LARGE SCALE GENOMIC DNA]</scope>
    <source>
        <strain evidence="3 4">12322-1</strain>
    </source>
</reference>
<feature type="domain" description="Fumarylacetoacetase N-terminal" evidence="2">
    <location>
        <begin position="1"/>
        <end position="78"/>
    </location>
</feature>